<comment type="caution">
    <text evidence="4">The sequence shown here is derived from an EMBL/GenBank/DDBJ whole genome shotgun (WGS) entry which is preliminary data.</text>
</comment>
<sequence>MENNAENTANKSTEKNTQSNTATAKQDLEGTVSFRKGFNYSFIEGDHIIYLNCSAVNGKERLYVDDVLVSGKWSFRRKSIHHFSLGADSYEVELHVVNMFTGETHCTLIKNDVHVKTIKKALKKSRQLSKDKLWWYIPSFFLAGGLLGFLLAKIFFMLFGK</sequence>
<reference evidence="4 6" key="1">
    <citation type="submission" date="2019-07" db="EMBL/GenBank/DDBJ databases">
        <title>Genomes of sea-ice associated Colwellia species.</title>
        <authorList>
            <person name="Bowman J.P."/>
        </authorList>
    </citation>
    <scope>NUCLEOTIDE SEQUENCE [LARGE SCALE GENOMIC DNA]</scope>
    <source>
        <strain evidence="3 5">ACAM 607</strain>
        <strain evidence="4 6">IC036</strain>
    </source>
</reference>
<feature type="region of interest" description="Disordered" evidence="1">
    <location>
        <begin position="1"/>
        <end position="24"/>
    </location>
</feature>
<keyword evidence="2" id="KW-0472">Membrane</keyword>
<keyword evidence="2" id="KW-0812">Transmembrane</keyword>
<gene>
    <name evidence="3" type="ORF">ESZ26_10270</name>
    <name evidence="4" type="ORF">ESZ27_12360</name>
</gene>
<dbReference type="AlphaFoldDB" id="A0A5C6Q9N7"/>
<proteinExistence type="predicted"/>
<dbReference type="RefSeq" id="WP_146799534.1">
    <property type="nucleotide sequence ID" value="NZ_VOLP01000012.1"/>
</dbReference>
<evidence type="ECO:0000313" key="6">
    <source>
        <dbReference type="Proteomes" id="UP000321917"/>
    </source>
</evidence>
<evidence type="ECO:0000256" key="1">
    <source>
        <dbReference type="SAM" id="MobiDB-lite"/>
    </source>
</evidence>
<keyword evidence="2" id="KW-1133">Transmembrane helix</keyword>
<organism evidence="4 6">
    <name type="scientific">Colwellia hornerae</name>
    <dbReference type="NCBI Taxonomy" id="89402"/>
    <lineage>
        <taxon>Bacteria</taxon>
        <taxon>Pseudomonadati</taxon>
        <taxon>Pseudomonadota</taxon>
        <taxon>Gammaproteobacteria</taxon>
        <taxon>Alteromonadales</taxon>
        <taxon>Colwelliaceae</taxon>
        <taxon>Colwellia</taxon>
    </lineage>
</organism>
<name>A0A5C6Q9N7_9GAMM</name>
<evidence type="ECO:0000313" key="3">
    <source>
        <dbReference type="EMBL" id="TWX59339.1"/>
    </source>
</evidence>
<dbReference type="EMBL" id="VOLR01000012">
    <property type="protein sequence ID" value="TWX59339.1"/>
    <property type="molecule type" value="Genomic_DNA"/>
</dbReference>
<dbReference type="Proteomes" id="UP000321525">
    <property type="component" value="Unassembled WGS sequence"/>
</dbReference>
<dbReference type="EMBL" id="VOLQ01000023">
    <property type="protein sequence ID" value="TWX65463.1"/>
    <property type="molecule type" value="Genomic_DNA"/>
</dbReference>
<evidence type="ECO:0000313" key="4">
    <source>
        <dbReference type="EMBL" id="TWX65463.1"/>
    </source>
</evidence>
<protein>
    <submittedName>
        <fullName evidence="4">Uncharacterized protein</fullName>
    </submittedName>
</protein>
<dbReference type="Proteomes" id="UP000321917">
    <property type="component" value="Unassembled WGS sequence"/>
</dbReference>
<evidence type="ECO:0000313" key="5">
    <source>
        <dbReference type="Proteomes" id="UP000321525"/>
    </source>
</evidence>
<evidence type="ECO:0000256" key="2">
    <source>
        <dbReference type="SAM" id="Phobius"/>
    </source>
</evidence>
<feature type="transmembrane region" description="Helical" evidence="2">
    <location>
        <begin position="133"/>
        <end position="159"/>
    </location>
</feature>
<accession>A0A5C6Q9N7</accession>
<dbReference type="OrthoDB" id="6228646at2"/>
<keyword evidence="5" id="KW-1185">Reference proteome</keyword>